<dbReference type="PANTHER" id="PTHR30383">
    <property type="entry name" value="THIOESTERASE 1/PROTEASE 1/LYSOPHOSPHOLIPASE L1"/>
    <property type="match status" value="1"/>
</dbReference>
<dbReference type="InterPro" id="IPR051532">
    <property type="entry name" value="Ester_Hydrolysis_Enzymes"/>
</dbReference>
<dbReference type="EMBL" id="JADINB010000040">
    <property type="protein sequence ID" value="MBO8428650.1"/>
    <property type="molecule type" value="Genomic_DNA"/>
</dbReference>
<evidence type="ECO:0000313" key="3">
    <source>
        <dbReference type="EMBL" id="MBO8428650.1"/>
    </source>
</evidence>
<dbReference type="InterPro" id="IPR036514">
    <property type="entry name" value="SGNH_hydro_sf"/>
</dbReference>
<dbReference type="AlphaFoldDB" id="A0A9D9DM59"/>
<dbReference type="GO" id="GO:0004622">
    <property type="term" value="F:phosphatidylcholine lysophospholipase activity"/>
    <property type="evidence" value="ECO:0007669"/>
    <property type="project" value="TreeGrafter"/>
</dbReference>
<accession>A0A9D9DM59</accession>
<evidence type="ECO:0000313" key="4">
    <source>
        <dbReference type="Proteomes" id="UP000823635"/>
    </source>
</evidence>
<dbReference type="InterPro" id="IPR013830">
    <property type="entry name" value="SGNH_hydro"/>
</dbReference>
<proteinExistence type="predicted"/>
<dbReference type="Gene3D" id="3.40.50.1110">
    <property type="entry name" value="SGNH hydrolase"/>
    <property type="match status" value="1"/>
</dbReference>
<feature type="signal peptide" evidence="1">
    <location>
        <begin position="1"/>
        <end position="19"/>
    </location>
</feature>
<feature type="chain" id="PRO_5038560849" description="SGNH hydrolase-type esterase domain-containing protein" evidence="1">
    <location>
        <begin position="20"/>
        <end position="229"/>
    </location>
</feature>
<keyword evidence="1" id="KW-0732">Signal</keyword>
<sequence length="229" mass="26032">MKRIFMGLLLSMFVTAAAAQEKKYTDHYYERVAQFEAEAPIGQNDIVFLGNSLTEGGRWSEFFAETQARLQKKGGAIRNRGIIGDTAEGIADRLDEITKGKPKKIFLLCGVNDISHDLTLDQIAARLENLVSRIRSESPKTKLYLQSILPFNESFKRYKNLNGKTWMVAELNVMLKQIADKYKVEFLNIYPLFLEEGTARLNPSITSDGLHLNAEGYEIWKSAIEKYVK</sequence>
<reference evidence="3" key="1">
    <citation type="submission" date="2020-10" db="EMBL/GenBank/DDBJ databases">
        <authorList>
            <person name="Gilroy R."/>
        </authorList>
    </citation>
    <scope>NUCLEOTIDE SEQUENCE</scope>
    <source>
        <strain evidence="3">15467</strain>
    </source>
</reference>
<evidence type="ECO:0000259" key="2">
    <source>
        <dbReference type="Pfam" id="PF13472"/>
    </source>
</evidence>
<dbReference type="PANTHER" id="PTHR30383:SF5">
    <property type="entry name" value="SGNH HYDROLASE-TYPE ESTERASE DOMAIN-CONTAINING PROTEIN"/>
    <property type="match status" value="1"/>
</dbReference>
<dbReference type="Pfam" id="PF13472">
    <property type="entry name" value="Lipase_GDSL_2"/>
    <property type="match status" value="1"/>
</dbReference>
<gene>
    <name evidence="3" type="ORF">IAC68_01795</name>
</gene>
<comment type="caution">
    <text evidence="3">The sequence shown here is derived from an EMBL/GenBank/DDBJ whole genome shotgun (WGS) entry which is preliminary data.</text>
</comment>
<organism evidence="3 4">
    <name type="scientific">Candidatus Egerieousia excrementavium</name>
    <dbReference type="NCBI Taxonomy" id="2840778"/>
    <lineage>
        <taxon>Bacteria</taxon>
        <taxon>Pseudomonadati</taxon>
        <taxon>Bacteroidota</taxon>
        <taxon>Bacteroidia</taxon>
        <taxon>Bacteroidales</taxon>
        <taxon>Candidatus Egerieousia</taxon>
    </lineage>
</organism>
<name>A0A9D9DM59_9BACT</name>
<dbReference type="SUPFAM" id="SSF52266">
    <property type="entry name" value="SGNH hydrolase"/>
    <property type="match status" value="1"/>
</dbReference>
<dbReference type="Proteomes" id="UP000823635">
    <property type="component" value="Unassembled WGS sequence"/>
</dbReference>
<evidence type="ECO:0000256" key="1">
    <source>
        <dbReference type="SAM" id="SignalP"/>
    </source>
</evidence>
<reference evidence="3" key="2">
    <citation type="journal article" date="2021" name="PeerJ">
        <title>Extensive microbial diversity within the chicken gut microbiome revealed by metagenomics and culture.</title>
        <authorList>
            <person name="Gilroy R."/>
            <person name="Ravi A."/>
            <person name="Getino M."/>
            <person name="Pursley I."/>
            <person name="Horton D.L."/>
            <person name="Alikhan N.F."/>
            <person name="Baker D."/>
            <person name="Gharbi K."/>
            <person name="Hall N."/>
            <person name="Watson M."/>
            <person name="Adriaenssens E.M."/>
            <person name="Foster-Nyarko E."/>
            <person name="Jarju S."/>
            <person name="Secka A."/>
            <person name="Antonio M."/>
            <person name="Oren A."/>
            <person name="Chaudhuri R.R."/>
            <person name="La Ragione R."/>
            <person name="Hildebrand F."/>
            <person name="Pallen M.J."/>
        </authorList>
    </citation>
    <scope>NUCLEOTIDE SEQUENCE</scope>
    <source>
        <strain evidence="3">15467</strain>
    </source>
</reference>
<protein>
    <recommendedName>
        <fullName evidence="2">SGNH hydrolase-type esterase domain-containing protein</fullName>
    </recommendedName>
</protein>
<feature type="domain" description="SGNH hydrolase-type esterase" evidence="2">
    <location>
        <begin position="48"/>
        <end position="219"/>
    </location>
</feature>